<feature type="region of interest" description="Disordered" evidence="1">
    <location>
        <begin position="81"/>
        <end position="110"/>
    </location>
</feature>
<sequence>MVELRSGKSTIPYTQAQKEQAAAVLKERKEKEAKRELIRQAKKMALLKGQTTKKKKLEEEMERLQKEEEKLKAVDEEEIEVGEEKEESLINRSTKEKGEPSGTKEDSWTYSGLRPQDRFWVETTGPILCLRAGPILCLRPGLFLVIDKGPEDFWCQQMCRRQEERLLVVSRTVAWCESRDELAVLSTTASWCASRMDSSYFAGLLLGVRAGAVLRLVRDCCWEWTRLRRVSVSSGRRALLDPETLFRCLT</sequence>
<proteinExistence type="predicted"/>
<protein>
    <submittedName>
        <fullName evidence="2">Uncharacterized protein</fullName>
    </submittedName>
</protein>
<gene>
    <name evidence="2" type="ORF">CBR_g39315</name>
</gene>
<evidence type="ECO:0000256" key="1">
    <source>
        <dbReference type="SAM" id="MobiDB-lite"/>
    </source>
</evidence>
<organism evidence="2 3">
    <name type="scientific">Chara braunii</name>
    <name type="common">Braun's stonewort</name>
    <dbReference type="NCBI Taxonomy" id="69332"/>
    <lineage>
        <taxon>Eukaryota</taxon>
        <taxon>Viridiplantae</taxon>
        <taxon>Streptophyta</taxon>
        <taxon>Charophyceae</taxon>
        <taxon>Charales</taxon>
        <taxon>Characeae</taxon>
        <taxon>Chara</taxon>
    </lineage>
</organism>
<comment type="caution">
    <text evidence="2">The sequence shown here is derived from an EMBL/GenBank/DDBJ whole genome shotgun (WGS) entry which is preliminary data.</text>
</comment>
<accession>A0A388K142</accession>
<dbReference type="Proteomes" id="UP000265515">
    <property type="component" value="Unassembled WGS sequence"/>
</dbReference>
<evidence type="ECO:0000313" key="2">
    <source>
        <dbReference type="EMBL" id="GBG63771.1"/>
    </source>
</evidence>
<dbReference type="AlphaFoldDB" id="A0A388K142"/>
<dbReference type="Gramene" id="GBG63771">
    <property type="protein sequence ID" value="GBG63771"/>
    <property type="gene ID" value="CBR_g39315"/>
</dbReference>
<evidence type="ECO:0000313" key="3">
    <source>
        <dbReference type="Proteomes" id="UP000265515"/>
    </source>
</evidence>
<reference evidence="2 3" key="1">
    <citation type="journal article" date="2018" name="Cell">
        <title>The Chara Genome: Secondary Complexity and Implications for Plant Terrestrialization.</title>
        <authorList>
            <person name="Nishiyama T."/>
            <person name="Sakayama H."/>
            <person name="Vries J.D."/>
            <person name="Buschmann H."/>
            <person name="Saint-Marcoux D."/>
            <person name="Ullrich K.K."/>
            <person name="Haas F.B."/>
            <person name="Vanderstraeten L."/>
            <person name="Becker D."/>
            <person name="Lang D."/>
            <person name="Vosolsobe S."/>
            <person name="Rombauts S."/>
            <person name="Wilhelmsson P.K.I."/>
            <person name="Janitza P."/>
            <person name="Kern R."/>
            <person name="Heyl A."/>
            <person name="Rumpler F."/>
            <person name="Villalobos L.I.A.C."/>
            <person name="Clay J.M."/>
            <person name="Skokan R."/>
            <person name="Toyoda A."/>
            <person name="Suzuki Y."/>
            <person name="Kagoshima H."/>
            <person name="Schijlen E."/>
            <person name="Tajeshwar N."/>
            <person name="Catarino B."/>
            <person name="Hetherington A.J."/>
            <person name="Saltykova A."/>
            <person name="Bonnot C."/>
            <person name="Breuninger H."/>
            <person name="Symeonidi A."/>
            <person name="Radhakrishnan G.V."/>
            <person name="Van Nieuwerburgh F."/>
            <person name="Deforce D."/>
            <person name="Chang C."/>
            <person name="Karol K.G."/>
            <person name="Hedrich R."/>
            <person name="Ulvskov P."/>
            <person name="Glockner G."/>
            <person name="Delwiche C.F."/>
            <person name="Petrasek J."/>
            <person name="Van de Peer Y."/>
            <person name="Friml J."/>
            <person name="Beilby M."/>
            <person name="Dolan L."/>
            <person name="Kohara Y."/>
            <person name="Sugano S."/>
            <person name="Fujiyama A."/>
            <person name="Delaux P.-M."/>
            <person name="Quint M."/>
            <person name="TheiBen G."/>
            <person name="Hagemann M."/>
            <person name="Harholt J."/>
            <person name="Dunand C."/>
            <person name="Zachgo S."/>
            <person name="Langdale J."/>
            <person name="Maumus F."/>
            <person name="Straeten D.V.D."/>
            <person name="Gould S.B."/>
            <person name="Rensing S.A."/>
        </authorList>
    </citation>
    <scope>NUCLEOTIDE SEQUENCE [LARGE SCALE GENOMIC DNA]</scope>
    <source>
        <strain evidence="2 3">S276</strain>
    </source>
</reference>
<dbReference type="EMBL" id="BFEA01000042">
    <property type="protein sequence ID" value="GBG63771.1"/>
    <property type="molecule type" value="Genomic_DNA"/>
</dbReference>
<keyword evidence="3" id="KW-1185">Reference proteome</keyword>
<feature type="compositionally biased region" description="Basic and acidic residues" evidence="1">
    <location>
        <begin position="87"/>
        <end position="107"/>
    </location>
</feature>
<name>A0A388K142_CHABU</name>